<evidence type="ECO:0000313" key="1">
    <source>
        <dbReference type="Proteomes" id="UP000887575"/>
    </source>
</evidence>
<dbReference type="Proteomes" id="UP000887575">
    <property type="component" value="Unassembled WGS sequence"/>
</dbReference>
<accession>A0AAF3EHR2</accession>
<evidence type="ECO:0000313" key="2">
    <source>
        <dbReference type="WBParaSite" id="MBELARI_LOCUS13536.2"/>
    </source>
</evidence>
<dbReference type="AlphaFoldDB" id="A0AAF3EHR2"/>
<sequence>MTLEYQSEGVWLGTQVLNVASIRRLARLHCNDCDSTGKWCNFLIPGVMLQGLPSGNQQYDLMTARDFAYPRNDEEKNDVL</sequence>
<dbReference type="WBParaSite" id="MBELARI_LOCUS13536.2">
    <property type="protein sequence ID" value="MBELARI_LOCUS13536.2"/>
    <property type="gene ID" value="MBELARI_LOCUS13536"/>
</dbReference>
<reference evidence="2" key="1">
    <citation type="submission" date="2024-02" db="UniProtKB">
        <authorList>
            <consortium name="WormBaseParasite"/>
        </authorList>
    </citation>
    <scope>IDENTIFICATION</scope>
</reference>
<keyword evidence="1" id="KW-1185">Reference proteome</keyword>
<proteinExistence type="predicted"/>
<protein>
    <submittedName>
        <fullName evidence="2">Uncharacterized protein</fullName>
    </submittedName>
</protein>
<name>A0AAF3EHR2_9BILA</name>
<organism evidence="1 2">
    <name type="scientific">Mesorhabditis belari</name>
    <dbReference type="NCBI Taxonomy" id="2138241"/>
    <lineage>
        <taxon>Eukaryota</taxon>
        <taxon>Metazoa</taxon>
        <taxon>Ecdysozoa</taxon>
        <taxon>Nematoda</taxon>
        <taxon>Chromadorea</taxon>
        <taxon>Rhabditida</taxon>
        <taxon>Rhabditina</taxon>
        <taxon>Rhabditomorpha</taxon>
        <taxon>Rhabditoidea</taxon>
        <taxon>Rhabditidae</taxon>
        <taxon>Mesorhabditinae</taxon>
        <taxon>Mesorhabditis</taxon>
    </lineage>
</organism>